<reference evidence="1 2" key="1">
    <citation type="submission" date="2017-05" db="EMBL/GenBank/DDBJ databases">
        <title>Functional genome analysis of Paenibacillus pasadenensis strain R16: insights on endophytic life style and antifungal activity.</title>
        <authorList>
            <person name="Passera A."/>
            <person name="Marcolungo L."/>
            <person name="Casati P."/>
            <person name="Brasca M."/>
            <person name="Quaglino F."/>
            <person name="Delledonne M."/>
        </authorList>
    </citation>
    <scope>NUCLEOTIDE SEQUENCE [LARGE SCALE GENOMIC DNA]</scope>
    <source>
        <strain evidence="1 2">R16</strain>
    </source>
</reference>
<dbReference type="EMBL" id="NFEZ01000004">
    <property type="protein sequence ID" value="PLT43945.1"/>
    <property type="molecule type" value="Genomic_DNA"/>
</dbReference>
<organism evidence="1 2">
    <name type="scientific">Paenibacillus pasadenensis</name>
    <dbReference type="NCBI Taxonomy" id="217090"/>
    <lineage>
        <taxon>Bacteria</taxon>
        <taxon>Bacillati</taxon>
        <taxon>Bacillota</taxon>
        <taxon>Bacilli</taxon>
        <taxon>Bacillales</taxon>
        <taxon>Paenibacillaceae</taxon>
        <taxon>Paenibacillus</taxon>
    </lineage>
</organism>
<dbReference type="AlphaFoldDB" id="A0A2N5N0U6"/>
<gene>
    <name evidence="1" type="ORF">B8V81_2376</name>
</gene>
<proteinExistence type="predicted"/>
<evidence type="ECO:0000313" key="2">
    <source>
        <dbReference type="Proteomes" id="UP000234789"/>
    </source>
</evidence>
<name>A0A2N5N0U6_9BACL</name>
<accession>A0A2N5N0U6</accession>
<keyword evidence="2" id="KW-1185">Reference proteome</keyword>
<evidence type="ECO:0000313" key="1">
    <source>
        <dbReference type="EMBL" id="PLT43945.1"/>
    </source>
</evidence>
<protein>
    <submittedName>
        <fullName evidence="1">Uncharacterized protein</fullName>
    </submittedName>
</protein>
<sequence>MQIAGRIRPDEAELIRSEPDPLKLLDLLEEGRITNSNHPYLLRKLLPHEAVVIPALLSKLSESDQDALIEQGIRFLNKTTGFPLPQLEELALSASSPYVRSCVCLLLGVRGPETVLPLLWRQFHLLRTAHPEESLSEGPLYGLYELAVRFGRISLKFPEHL</sequence>
<dbReference type="Proteomes" id="UP000234789">
    <property type="component" value="Unassembled WGS sequence"/>
</dbReference>
<comment type="caution">
    <text evidence="1">The sequence shown here is derived from an EMBL/GenBank/DDBJ whole genome shotgun (WGS) entry which is preliminary data.</text>
</comment>